<dbReference type="OrthoDB" id="10059102at2759"/>
<comment type="similarity">
    <text evidence="7">Belongs to the peptidase S1 family. CLIP subfamily.</text>
</comment>
<evidence type="ECO:0000259" key="8">
    <source>
        <dbReference type="PROSITE" id="PS50240"/>
    </source>
</evidence>
<dbReference type="GO" id="GO:0004252">
    <property type="term" value="F:serine-type endopeptidase activity"/>
    <property type="evidence" value="ECO:0007669"/>
    <property type="project" value="InterPro"/>
</dbReference>
<dbReference type="Pfam" id="PF00089">
    <property type="entry name" value="Trypsin"/>
    <property type="match status" value="1"/>
</dbReference>
<keyword evidence="3" id="KW-0645">Protease</keyword>
<evidence type="ECO:0000256" key="2">
    <source>
        <dbReference type="ARBA" id="ARBA00022525"/>
    </source>
</evidence>
<gene>
    <name evidence="9" type="ORF">GSOID_T00012839001</name>
</gene>
<dbReference type="InterPro" id="IPR050127">
    <property type="entry name" value="Serine_Proteases_S1"/>
</dbReference>
<feature type="domain" description="Peptidase S1" evidence="8">
    <location>
        <begin position="18"/>
        <end position="252"/>
    </location>
</feature>
<dbReference type="InterPro" id="IPR043504">
    <property type="entry name" value="Peptidase_S1_PA_chymotrypsin"/>
</dbReference>
<protein>
    <recommendedName>
        <fullName evidence="8">Peptidase S1 domain-containing protein</fullName>
    </recommendedName>
</protein>
<evidence type="ECO:0000256" key="4">
    <source>
        <dbReference type="ARBA" id="ARBA00022801"/>
    </source>
</evidence>
<keyword evidence="5" id="KW-0720">Serine protease</keyword>
<dbReference type="InParanoid" id="E4XJN8"/>
<dbReference type="Gene3D" id="2.40.10.10">
    <property type="entry name" value="Trypsin-like serine proteases"/>
    <property type="match status" value="2"/>
</dbReference>
<dbReference type="GO" id="GO:0006508">
    <property type="term" value="P:proteolysis"/>
    <property type="evidence" value="ECO:0007669"/>
    <property type="project" value="UniProtKB-KW"/>
</dbReference>
<dbReference type="InterPro" id="IPR001314">
    <property type="entry name" value="Peptidase_S1A"/>
</dbReference>
<organism evidence="9">
    <name type="scientific">Oikopleura dioica</name>
    <name type="common">Tunicate</name>
    <dbReference type="NCBI Taxonomy" id="34765"/>
    <lineage>
        <taxon>Eukaryota</taxon>
        <taxon>Metazoa</taxon>
        <taxon>Chordata</taxon>
        <taxon>Tunicata</taxon>
        <taxon>Appendicularia</taxon>
        <taxon>Copelata</taxon>
        <taxon>Oikopleuridae</taxon>
        <taxon>Oikopleura</taxon>
    </lineage>
</organism>
<dbReference type="PANTHER" id="PTHR24264:SF65">
    <property type="entry name" value="SRCR DOMAIN-CONTAINING PROTEIN"/>
    <property type="match status" value="1"/>
</dbReference>
<evidence type="ECO:0000256" key="6">
    <source>
        <dbReference type="ARBA" id="ARBA00023157"/>
    </source>
</evidence>
<dbReference type="MEROPS" id="S01.126"/>
<evidence type="ECO:0000256" key="5">
    <source>
        <dbReference type="ARBA" id="ARBA00022825"/>
    </source>
</evidence>
<dbReference type="GO" id="GO:0005615">
    <property type="term" value="C:extracellular space"/>
    <property type="evidence" value="ECO:0007669"/>
    <property type="project" value="TreeGrafter"/>
</dbReference>
<dbReference type="PANTHER" id="PTHR24264">
    <property type="entry name" value="TRYPSIN-RELATED"/>
    <property type="match status" value="1"/>
</dbReference>
<comment type="subcellular location">
    <subcellularLocation>
        <location evidence="1">Secreted</location>
    </subcellularLocation>
</comment>
<evidence type="ECO:0000313" key="9">
    <source>
        <dbReference type="EMBL" id="CBY10681.1"/>
    </source>
</evidence>
<reference evidence="9" key="1">
    <citation type="journal article" date="2010" name="Science">
        <title>Plasticity of animal genome architecture unmasked by rapid evolution of a pelagic tunicate.</title>
        <authorList>
            <person name="Denoeud F."/>
            <person name="Henriet S."/>
            <person name="Mungpakdee S."/>
            <person name="Aury J.M."/>
            <person name="Da Silva C."/>
            <person name="Brinkmann H."/>
            <person name="Mikhaleva J."/>
            <person name="Olsen L.C."/>
            <person name="Jubin C."/>
            <person name="Canestro C."/>
            <person name="Bouquet J.M."/>
            <person name="Danks G."/>
            <person name="Poulain J."/>
            <person name="Campsteijn C."/>
            <person name="Adamski M."/>
            <person name="Cross I."/>
            <person name="Yadetie F."/>
            <person name="Muffato M."/>
            <person name="Louis A."/>
            <person name="Butcher S."/>
            <person name="Tsagkogeorga G."/>
            <person name="Konrad A."/>
            <person name="Singh S."/>
            <person name="Jensen M.F."/>
            <person name="Cong E.H."/>
            <person name="Eikeseth-Otteraa H."/>
            <person name="Noel B."/>
            <person name="Anthouard V."/>
            <person name="Porcel B.M."/>
            <person name="Kachouri-Lafond R."/>
            <person name="Nishino A."/>
            <person name="Ugolini M."/>
            <person name="Chourrout P."/>
            <person name="Nishida H."/>
            <person name="Aasland R."/>
            <person name="Huzurbazar S."/>
            <person name="Westhof E."/>
            <person name="Delsuc F."/>
            <person name="Lehrach H."/>
            <person name="Reinhardt R."/>
            <person name="Weissenbach J."/>
            <person name="Roy S.W."/>
            <person name="Artiguenave F."/>
            <person name="Postlethwait J.H."/>
            <person name="Manak J.R."/>
            <person name="Thompson E.M."/>
            <person name="Jaillon O."/>
            <person name="Du Pasquier L."/>
            <person name="Boudinot P."/>
            <person name="Liberles D.A."/>
            <person name="Volff J.N."/>
            <person name="Philippe H."/>
            <person name="Lenhard B."/>
            <person name="Roest Crollius H."/>
            <person name="Wincker P."/>
            <person name="Chourrout D."/>
        </authorList>
    </citation>
    <scope>NUCLEOTIDE SEQUENCE [LARGE SCALE GENOMIC DNA]</scope>
</reference>
<proteinExistence type="inferred from homology"/>
<dbReference type="EMBL" id="FN653061">
    <property type="protein sequence ID" value="CBY10681.1"/>
    <property type="molecule type" value="Genomic_DNA"/>
</dbReference>
<accession>E4XJN8</accession>
<evidence type="ECO:0000256" key="1">
    <source>
        <dbReference type="ARBA" id="ARBA00004613"/>
    </source>
</evidence>
<evidence type="ECO:0000313" key="10">
    <source>
        <dbReference type="Proteomes" id="UP000001307"/>
    </source>
</evidence>
<dbReference type="PROSITE" id="PS00135">
    <property type="entry name" value="TRYPSIN_SER"/>
    <property type="match status" value="1"/>
</dbReference>
<dbReference type="PRINTS" id="PR00722">
    <property type="entry name" value="CHYMOTRYPSIN"/>
</dbReference>
<dbReference type="FunCoup" id="E4XJN8">
    <property type="interactions" value="16"/>
</dbReference>
<dbReference type="InterPro" id="IPR009003">
    <property type="entry name" value="Peptidase_S1_PA"/>
</dbReference>
<dbReference type="SMART" id="SM00020">
    <property type="entry name" value="Tryp_SPc"/>
    <property type="match status" value="1"/>
</dbReference>
<keyword evidence="2" id="KW-0964">Secreted</keyword>
<dbReference type="PROSITE" id="PS50240">
    <property type="entry name" value="TRYPSIN_DOM"/>
    <property type="match status" value="1"/>
</dbReference>
<name>E4XJN8_OIKDI</name>
<dbReference type="InterPro" id="IPR033116">
    <property type="entry name" value="TRYPSIN_SER"/>
</dbReference>
<dbReference type="CDD" id="cd00190">
    <property type="entry name" value="Tryp_SPc"/>
    <property type="match status" value="1"/>
</dbReference>
<keyword evidence="4" id="KW-0378">Hydrolase</keyword>
<dbReference type="AlphaFoldDB" id="E4XJN8"/>
<dbReference type="SUPFAM" id="SSF50494">
    <property type="entry name" value="Trypsin-like serine proteases"/>
    <property type="match status" value="1"/>
</dbReference>
<keyword evidence="10" id="KW-1185">Reference proteome</keyword>
<dbReference type="Proteomes" id="UP000001307">
    <property type="component" value="Unassembled WGS sequence"/>
</dbReference>
<dbReference type="FunFam" id="2.40.10.10:FF:000002">
    <property type="entry name" value="Transmembrane protease serine"/>
    <property type="match status" value="1"/>
</dbReference>
<evidence type="ECO:0000256" key="7">
    <source>
        <dbReference type="ARBA" id="ARBA00024195"/>
    </source>
</evidence>
<keyword evidence="6" id="KW-1015">Disulfide bond</keyword>
<evidence type="ECO:0000256" key="3">
    <source>
        <dbReference type="ARBA" id="ARBA00022670"/>
    </source>
</evidence>
<dbReference type="InterPro" id="IPR001254">
    <property type="entry name" value="Trypsin_dom"/>
</dbReference>
<sequence>MKVFASVIAAACARSTYIIGGDKVEPNSEPYILSMQRFGSHFCGATLISMSYGICAAHCTYDPSTVTALAGAHNKAVSESSQQRKQLNKFLRNPDYRPLIIANDIAIVGWAEPMTPTAYVVPLPVPPKATAEWLENGLAVRVCGWGNIAYPQTNYPNELYCVDTSIVDVETCNSREAYNGSILPGMFCAGEWPTGGKDACQGDSGGPVTAVIGGVNHIIGATSWGQGCALPTKPGVYTDVAYYRDFVEAETDL</sequence>